<reference evidence="1" key="3">
    <citation type="submission" date="2023-05" db="EMBL/GenBank/DDBJ databases">
        <authorList>
            <person name="Smith C.H."/>
        </authorList>
    </citation>
    <scope>NUCLEOTIDE SEQUENCE</scope>
    <source>
        <strain evidence="1">CHS0354</strain>
        <tissue evidence="1">Mantle</tissue>
    </source>
</reference>
<evidence type="ECO:0000313" key="2">
    <source>
        <dbReference type="Proteomes" id="UP001195483"/>
    </source>
</evidence>
<keyword evidence="2" id="KW-1185">Reference proteome</keyword>
<protein>
    <submittedName>
        <fullName evidence="1">Uncharacterized protein</fullName>
    </submittedName>
</protein>
<dbReference type="EMBL" id="JAEAOA010000772">
    <property type="protein sequence ID" value="KAK3599231.1"/>
    <property type="molecule type" value="Genomic_DNA"/>
</dbReference>
<accession>A0AAE0SWI8</accession>
<reference evidence="1" key="1">
    <citation type="journal article" date="2021" name="Genome Biol. Evol.">
        <title>A High-Quality Reference Genome for a Parasitic Bivalve with Doubly Uniparental Inheritance (Bivalvia: Unionida).</title>
        <authorList>
            <person name="Smith C.H."/>
        </authorList>
    </citation>
    <scope>NUCLEOTIDE SEQUENCE</scope>
    <source>
        <strain evidence="1">CHS0354</strain>
    </source>
</reference>
<organism evidence="1 2">
    <name type="scientific">Potamilus streckersoni</name>
    <dbReference type="NCBI Taxonomy" id="2493646"/>
    <lineage>
        <taxon>Eukaryota</taxon>
        <taxon>Metazoa</taxon>
        <taxon>Spiralia</taxon>
        <taxon>Lophotrochozoa</taxon>
        <taxon>Mollusca</taxon>
        <taxon>Bivalvia</taxon>
        <taxon>Autobranchia</taxon>
        <taxon>Heteroconchia</taxon>
        <taxon>Palaeoheterodonta</taxon>
        <taxon>Unionida</taxon>
        <taxon>Unionoidea</taxon>
        <taxon>Unionidae</taxon>
        <taxon>Ambleminae</taxon>
        <taxon>Lampsilini</taxon>
        <taxon>Potamilus</taxon>
    </lineage>
</organism>
<sequence length="142" mass="15467">MACSIYIRGHDAVPNATECREILEWIKHLDITNQATHVILGPGPHFFKHGTSLNAEIILNVTSGTTVTITALNGSVEAYGSVTFDPSRVLYNFRQEASHDRSVQVYIRGSNDLFLALYSTADGAVAESFAVLVEDGNKIRTG</sequence>
<gene>
    <name evidence="1" type="ORF">CHS0354_012839</name>
</gene>
<comment type="caution">
    <text evidence="1">The sequence shown here is derived from an EMBL/GenBank/DDBJ whole genome shotgun (WGS) entry which is preliminary data.</text>
</comment>
<dbReference type="AlphaFoldDB" id="A0AAE0SWI8"/>
<evidence type="ECO:0000313" key="1">
    <source>
        <dbReference type="EMBL" id="KAK3599231.1"/>
    </source>
</evidence>
<reference evidence="1" key="2">
    <citation type="journal article" date="2021" name="Genome Biol. Evol.">
        <title>Developing a high-quality reference genome for a parasitic bivalve with doubly uniparental inheritance (Bivalvia: Unionida).</title>
        <authorList>
            <person name="Smith C.H."/>
        </authorList>
    </citation>
    <scope>NUCLEOTIDE SEQUENCE</scope>
    <source>
        <strain evidence="1">CHS0354</strain>
        <tissue evidence="1">Mantle</tissue>
    </source>
</reference>
<dbReference type="Proteomes" id="UP001195483">
    <property type="component" value="Unassembled WGS sequence"/>
</dbReference>
<name>A0AAE0SWI8_9BIVA</name>
<proteinExistence type="predicted"/>